<organism evidence="1 2">
    <name type="scientific">Botryotinia fuckeliana (strain BcDW1)</name>
    <name type="common">Noble rot fungus</name>
    <name type="synonym">Botrytis cinerea</name>
    <dbReference type="NCBI Taxonomy" id="1290391"/>
    <lineage>
        <taxon>Eukaryota</taxon>
        <taxon>Fungi</taxon>
        <taxon>Dikarya</taxon>
        <taxon>Ascomycota</taxon>
        <taxon>Pezizomycotina</taxon>
        <taxon>Leotiomycetes</taxon>
        <taxon>Helotiales</taxon>
        <taxon>Sclerotiniaceae</taxon>
        <taxon>Botrytis</taxon>
    </lineage>
</organism>
<reference evidence="2" key="1">
    <citation type="journal article" date="2013" name="Genome Announc.">
        <title>Draft genome sequence of Botrytis cinerea BcDW1, inoculum for noble rot of grape berries.</title>
        <authorList>
            <person name="Blanco-Ulate B."/>
            <person name="Allen G."/>
            <person name="Powell A.L."/>
            <person name="Cantu D."/>
        </authorList>
    </citation>
    <scope>NUCLEOTIDE SEQUENCE [LARGE SCALE GENOMIC DNA]</scope>
    <source>
        <strain evidence="2">BcDW1</strain>
    </source>
</reference>
<gene>
    <name evidence="1" type="ORF">BcDW1_6929</name>
</gene>
<evidence type="ECO:0000313" key="1">
    <source>
        <dbReference type="EMBL" id="EMR84419.1"/>
    </source>
</evidence>
<accession>M7TTA1</accession>
<dbReference type="OrthoDB" id="10452315at2759"/>
<dbReference type="EMBL" id="KB707952">
    <property type="protein sequence ID" value="EMR84419.1"/>
    <property type="molecule type" value="Genomic_DNA"/>
</dbReference>
<dbReference type="HOGENOM" id="CLU_167695_0_0_1"/>
<evidence type="ECO:0000313" key="2">
    <source>
        <dbReference type="Proteomes" id="UP000012045"/>
    </source>
</evidence>
<sequence length="118" mass="13583">MQISYFGMSDCKLGPQIRNVPWWSYLFLGPFKTKYTLMAEEIGLSKVSNDQLLMASLLLMNIAPFNRLSDSNFEDTTMRPGTCHCHCLCHCRYSTERFTGIEFFSNLQAILNTILQIL</sequence>
<proteinExistence type="predicted"/>
<dbReference type="AlphaFoldDB" id="M7TTA1"/>
<name>M7TTA1_BOTF1</name>
<dbReference type="Proteomes" id="UP000012045">
    <property type="component" value="Unassembled WGS sequence"/>
</dbReference>
<protein>
    <submittedName>
        <fullName evidence="1">Uncharacterized protein</fullName>
    </submittedName>
</protein>